<feature type="compositionally biased region" description="Basic and acidic residues" evidence="5">
    <location>
        <begin position="1"/>
        <end position="10"/>
    </location>
</feature>
<comment type="subcellular location">
    <subcellularLocation>
        <location evidence="1">Endomembrane system</location>
        <topology evidence="1">Multi-pass membrane protein</topology>
    </subcellularLocation>
</comment>
<evidence type="ECO:0000256" key="2">
    <source>
        <dbReference type="ARBA" id="ARBA00022692"/>
    </source>
</evidence>
<feature type="region of interest" description="Disordered" evidence="5">
    <location>
        <begin position="1"/>
        <end position="139"/>
    </location>
</feature>
<reference evidence="8" key="1">
    <citation type="submission" date="2020-04" db="EMBL/GenBank/DDBJ databases">
        <title>Genome Assembly and Annotation of Botryosphaeria dothidea sdau 11-99, a Latent Pathogen of Apple Fruit Ring Rot in China.</title>
        <authorList>
            <person name="Yu C."/>
            <person name="Diao Y."/>
            <person name="Lu Q."/>
            <person name="Zhao J."/>
            <person name="Cui S."/>
            <person name="Peng C."/>
            <person name="He B."/>
            <person name="Liu H."/>
        </authorList>
    </citation>
    <scope>NUCLEOTIDE SEQUENCE [LARGE SCALE GENOMIC DNA]</scope>
    <source>
        <strain evidence="8">Sdau11-99</strain>
    </source>
</reference>
<feature type="compositionally biased region" description="Low complexity" evidence="5">
    <location>
        <begin position="97"/>
        <end position="112"/>
    </location>
</feature>
<feature type="transmembrane region" description="Helical" evidence="6">
    <location>
        <begin position="300"/>
        <end position="323"/>
    </location>
</feature>
<evidence type="ECO:0000313" key="8">
    <source>
        <dbReference type="EMBL" id="KAF4311232.1"/>
    </source>
</evidence>
<evidence type="ECO:0000313" key="9">
    <source>
        <dbReference type="Proteomes" id="UP000572817"/>
    </source>
</evidence>
<feature type="compositionally biased region" description="Low complexity" evidence="5">
    <location>
        <begin position="14"/>
        <end position="27"/>
    </location>
</feature>
<dbReference type="AlphaFoldDB" id="A0A8H4NDI9"/>
<dbReference type="OrthoDB" id="199599at2759"/>
<dbReference type="InterPro" id="IPR003807">
    <property type="entry name" value="DUF202"/>
</dbReference>
<dbReference type="InterPro" id="IPR052053">
    <property type="entry name" value="IM_YidH-like"/>
</dbReference>
<dbReference type="Pfam" id="PF02656">
    <property type="entry name" value="DUF202"/>
    <property type="match status" value="1"/>
</dbReference>
<name>A0A8H4NDI9_9PEZI</name>
<feature type="compositionally biased region" description="Low complexity" evidence="5">
    <location>
        <begin position="47"/>
        <end position="63"/>
    </location>
</feature>
<dbReference type="EMBL" id="WWBZ02000011">
    <property type="protein sequence ID" value="KAF4311232.1"/>
    <property type="molecule type" value="Genomic_DNA"/>
</dbReference>
<dbReference type="PANTHER" id="PTHR34187">
    <property type="entry name" value="FGR18P"/>
    <property type="match status" value="1"/>
</dbReference>
<dbReference type="GO" id="GO:0012505">
    <property type="term" value="C:endomembrane system"/>
    <property type="evidence" value="ECO:0007669"/>
    <property type="project" value="UniProtKB-SubCell"/>
</dbReference>
<keyword evidence="4 6" id="KW-0472">Membrane</keyword>
<dbReference type="PANTHER" id="PTHR34187:SF1">
    <property type="entry name" value="DUF202 DOMAIN-CONTAINING PROTEIN"/>
    <property type="match status" value="1"/>
</dbReference>
<evidence type="ECO:0000256" key="4">
    <source>
        <dbReference type="ARBA" id="ARBA00023136"/>
    </source>
</evidence>
<evidence type="ECO:0000256" key="3">
    <source>
        <dbReference type="ARBA" id="ARBA00022989"/>
    </source>
</evidence>
<proteinExistence type="predicted"/>
<comment type="caution">
    <text evidence="8">The sequence shown here is derived from an EMBL/GenBank/DDBJ whole genome shotgun (WGS) entry which is preliminary data.</text>
</comment>
<sequence length="331" mass="35095">MTHSPGDEPTRPGSAHQHQQRQHAQSSDGTASTPSLPGRSSPPQPTANARAVAAASSLPASSSERVNPGVESASAGATAAPNSPHNDVVDKNGGKNAARAADDALPTAAHDAGAAREEGTAGDIVREPGGTGLVEDDDTALSTANDREATELATMPSRVDTVSTVTTATDQCSERERRTCQLSRQRVGWTDVMRRWWRRNVSVTVAASGMRDHLALERTFLGYLRTSIALSMTGVIIAQLMRFQHAPNPDPRFGYYVLGKPLAVVFIVAAIIVVALGAIRFWRQQNAMVRGKVHAGGWEILTIMAGSLLLTTTVFALLVGVAIKKEMEGAY</sequence>
<keyword evidence="9" id="KW-1185">Reference proteome</keyword>
<gene>
    <name evidence="8" type="ORF">GTA08_BOTSDO13303</name>
</gene>
<evidence type="ECO:0000256" key="5">
    <source>
        <dbReference type="SAM" id="MobiDB-lite"/>
    </source>
</evidence>
<feature type="transmembrane region" description="Helical" evidence="6">
    <location>
        <begin position="220"/>
        <end position="241"/>
    </location>
</feature>
<keyword evidence="2 6" id="KW-0812">Transmembrane</keyword>
<dbReference type="Proteomes" id="UP000572817">
    <property type="component" value="Unassembled WGS sequence"/>
</dbReference>
<feature type="domain" description="DUF202" evidence="7">
    <location>
        <begin position="211"/>
        <end position="287"/>
    </location>
</feature>
<protein>
    <recommendedName>
        <fullName evidence="7">DUF202 domain-containing protein</fullName>
    </recommendedName>
</protein>
<evidence type="ECO:0000256" key="6">
    <source>
        <dbReference type="SAM" id="Phobius"/>
    </source>
</evidence>
<evidence type="ECO:0000256" key="1">
    <source>
        <dbReference type="ARBA" id="ARBA00004127"/>
    </source>
</evidence>
<accession>A0A8H4NDI9</accession>
<keyword evidence="3 6" id="KW-1133">Transmembrane helix</keyword>
<organism evidence="8 9">
    <name type="scientific">Botryosphaeria dothidea</name>
    <dbReference type="NCBI Taxonomy" id="55169"/>
    <lineage>
        <taxon>Eukaryota</taxon>
        <taxon>Fungi</taxon>
        <taxon>Dikarya</taxon>
        <taxon>Ascomycota</taxon>
        <taxon>Pezizomycotina</taxon>
        <taxon>Dothideomycetes</taxon>
        <taxon>Dothideomycetes incertae sedis</taxon>
        <taxon>Botryosphaeriales</taxon>
        <taxon>Botryosphaeriaceae</taxon>
        <taxon>Botryosphaeria</taxon>
    </lineage>
</organism>
<evidence type="ECO:0000259" key="7">
    <source>
        <dbReference type="Pfam" id="PF02656"/>
    </source>
</evidence>
<feature type="transmembrane region" description="Helical" evidence="6">
    <location>
        <begin position="253"/>
        <end position="279"/>
    </location>
</feature>